<dbReference type="Pfam" id="PF13833">
    <property type="entry name" value="EF-hand_8"/>
    <property type="match status" value="1"/>
</dbReference>
<dbReference type="Proteomes" id="UP000616769">
    <property type="component" value="Unassembled WGS sequence"/>
</dbReference>
<protein>
    <recommendedName>
        <fullName evidence="3">NAD(P)H oxidase (H2O2-forming)</fullName>
        <ecNumber evidence="3">1.6.3.1</ecNumber>
    </recommendedName>
</protein>
<dbReference type="InterPro" id="IPR028846">
    <property type="entry name" value="Recoverin"/>
</dbReference>
<dbReference type="OrthoDB" id="6019201at2759"/>
<dbReference type="GO" id="GO:0006979">
    <property type="term" value="P:response to oxidative stress"/>
    <property type="evidence" value="ECO:0007669"/>
    <property type="project" value="InterPro"/>
</dbReference>
<dbReference type="EMBL" id="JXLN01013815">
    <property type="protein sequence ID" value="KPM09622.1"/>
    <property type="molecule type" value="Genomic_DNA"/>
</dbReference>
<dbReference type="PROSITE" id="PS50292">
    <property type="entry name" value="PEROXIDASE_3"/>
    <property type="match status" value="1"/>
</dbReference>
<dbReference type="InterPro" id="IPR037120">
    <property type="entry name" value="Haem_peroxidase_sf_animal"/>
</dbReference>
<keyword evidence="4" id="KW-0519">Myristate</keyword>
<accession>A0A132AF59</accession>
<name>A0A132AF59_SARSC</name>
<keyword evidence="8" id="KW-0560">Oxidoreductase</keyword>
<evidence type="ECO:0000256" key="5">
    <source>
        <dbReference type="ARBA" id="ARBA00022723"/>
    </source>
</evidence>
<dbReference type="SMART" id="SM00054">
    <property type="entry name" value="EFh"/>
    <property type="match status" value="2"/>
</dbReference>
<keyword evidence="7" id="KW-0449">Lipoprotein</keyword>
<evidence type="ECO:0000313" key="11">
    <source>
        <dbReference type="EMBL" id="KPM09622.1"/>
    </source>
</evidence>
<dbReference type="GO" id="GO:0005509">
    <property type="term" value="F:calcium ion binding"/>
    <property type="evidence" value="ECO:0007669"/>
    <property type="project" value="InterPro"/>
</dbReference>
<dbReference type="InterPro" id="IPR011992">
    <property type="entry name" value="EF-hand-dom_pair"/>
</dbReference>
<comment type="catalytic activity">
    <reaction evidence="9">
        <text>NADH + O2 + H(+) = H2O2 + NAD(+)</text>
        <dbReference type="Rhea" id="RHEA:11264"/>
        <dbReference type="ChEBI" id="CHEBI:15378"/>
        <dbReference type="ChEBI" id="CHEBI:15379"/>
        <dbReference type="ChEBI" id="CHEBI:16240"/>
        <dbReference type="ChEBI" id="CHEBI:57540"/>
        <dbReference type="ChEBI" id="CHEBI:57945"/>
        <dbReference type="EC" id="1.6.3.1"/>
    </reaction>
</comment>
<evidence type="ECO:0000256" key="10">
    <source>
        <dbReference type="ARBA" id="ARBA00048762"/>
    </source>
</evidence>
<dbReference type="PANTHER" id="PTHR23055:SF178">
    <property type="entry name" value="NEUROCALCIN HOMOLOG"/>
    <property type="match status" value="1"/>
</dbReference>
<evidence type="ECO:0000313" key="12">
    <source>
        <dbReference type="Proteomes" id="UP000616769"/>
    </source>
</evidence>
<comment type="similarity">
    <text evidence="1">In the N-terminal section; belongs to the peroxidase family.</text>
</comment>
<gene>
    <name evidence="11" type="ORF">QR98_0081610</name>
</gene>
<dbReference type="VEuPathDB" id="VectorBase:SSCA006432"/>
<evidence type="ECO:0000256" key="1">
    <source>
        <dbReference type="ARBA" id="ARBA00005644"/>
    </source>
</evidence>
<dbReference type="InterPro" id="IPR019791">
    <property type="entry name" value="Haem_peroxidase_animal"/>
</dbReference>
<sequence>MLENTGDDVGATIKYVFMKQFEMLRDSDRFYFENTANNLIDPDLMNSIKKLKFSSILRLTTRINPKLIPNQVFRLPDNIDNVMSKDCLNSLRKLMKITPCSSSRKIERKPNSERCLTLFNFQRSNSLINCNLAETFDYFKGSGVSFLMTLLIIPLFFIILIILLKLMVYVKYSENEKQRIKVSRLRRMTITEDLVLAQEWVGPREGFRNIILKLDAKSKSITIRMQYENRIVRKIFMKDVVGRVNVEISSNKSQNFLLIRVPKEYDIVLKFDSYYEREKFLTQLESFLSELHFAIGRSSKELRSMLRTASTKAKRQKHLEKFFRVVFSQAFNKKSDEINNLDMKTAKEIIETELTQFEFAEVLSMRPESTFVQQMFNLIDKDLNGYISFREFLDVIIIFAKGSAEQKIKIMFDMYDVNQIGRLSIDDFKTMIKSLLEIANQSVSPKEMNQTIHSMLSENGLTSKKELTFEDFSKLFHNYKDELGYTELNFDLSSYEQSQLKTKRQSKLFRANETFGRAYSYFGGTNGTNFASPMIQSPSQLKIETQEHKKNPA</sequence>
<evidence type="ECO:0000256" key="2">
    <source>
        <dbReference type="ARBA" id="ARBA00006049"/>
    </source>
</evidence>
<evidence type="ECO:0000256" key="8">
    <source>
        <dbReference type="ARBA" id="ARBA00023324"/>
    </source>
</evidence>
<dbReference type="PROSITE" id="PS50222">
    <property type="entry name" value="EF_HAND_2"/>
    <property type="match status" value="2"/>
</dbReference>
<dbReference type="Gene3D" id="1.10.238.10">
    <property type="entry name" value="EF-hand"/>
    <property type="match status" value="1"/>
</dbReference>
<evidence type="ECO:0000256" key="4">
    <source>
        <dbReference type="ARBA" id="ARBA00022707"/>
    </source>
</evidence>
<dbReference type="PANTHER" id="PTHR23055">
    <property type="entry name" value="CALCIUM BINDING PROTEINS"/>
    <property type="match status" value="1"/>
</dbReference>
<dbReference type="Gene3D" id="1.10.640.10">
    <property type="entry name" value="Haem peroxidase domain superfamily, animal type"/>
    <property type="match status" value="1"/>
</dbReference>
<dbReference type="EC" id="1.6.3.1" evidence="3"/>
<dbReference type="InterPro" id="IPR010255">
    <property type="entry name" value="Haem_peroxidase_sf"/>
</dbReference>
<feature type="non-terminal residue" evidence="11">
    <location>
        <position position="1"/>
    </location>
</feature>
<dbReference type="CDD" id="cd00051">
    <property type="entry name" value="EFh"/>
    <property type="match status" value="1"/>
</dbReference>
<keyword evidence="6" id="KW-0677">Repeat</keyword>
<evidence type="ECO:0000256" key="7">
    <source>
        <dbReference type="ARBA" id="ARBA00023288"/>
    </source>
</evidence>
<dbReference type="AlphaFoldDB" id="A0A132AF59"/>
<dbReference type="InterPro" id="IPR002048">
    <property type="entry name" value="EF_hand_dom"/>
</dbReference>
<evidence type="ECO:0000256" key="3">
    <source>
        <dbReference type="ARBA" id="ARBA00012698"/>
    </source>
</evidence>
<keyword evidence="5" id="KW-0479">Metal-binding</keyword>
<comment type="catalytic activity">
    <reaction evidence="10">
        <text>NADPH + O2 + H(+) = H2O2 + NADP(+)</text>
        <dbReference type="Rhea" id="RHEA:11260"/>
        <dbReference type="ChEBI" id="CHEBI:15378"/>
        <dbReference type="ChEBI" id="CHEBI:15379"/>
        <dbReference type="ChEBI" id="CHEBI:16240"/>
        <dbReference type="ChEBI" id="CHEBI:57783"/>
        <dbReference type="ChEBI" id="CHEBI:58349"/>
        <dbReference type="EC" id="1.6.3.1"/>
    </reaction>
</comment>
<dbReference type="Pfam" id="PF03098">
    <property type="entry name" value="An_peroxidase"/>
    <property type="match status" value="1"/>
</dbReference>
<keyword evidence="8" id="KW-0376">Hydrogen peroxide</keyword>
<dbReference type="GO" id="GO:0004601">
    <property type="term" value="F:peroxidase activity"/>
    <property type="evidence" value="ECO:0007669"/>
    <property type="project" value="InterPro"/>
</dbReference>
<comment type="caution">
    <text evidence="11">The sequence shown here is derived from an EMBL/GenBank/DDBJ whole genome shotgun (WGS) entry which is preliminary data.</text>
</comment>
<organism evidence="11 12">
    <name type="scientific">Sarcoptes scabiei</name>
    <name type="common">Itch mite</name>
    <name type="synonym">Acarus scabiei</name>
    <dbReference type="NCBI Taxonomy" id="52283"/>
    <lineage>
        <taxon>Eukaryota</taxon>
        <taxon>Metazoa</taxon>
        <taxon>Ecdysozoa</taxon>
        <taxon>Arthropoda</taxon>
        <taxon>Chelicerata</taxon>
        <taxon>Arachnida</taxon>
        <taxon>Acari</taxon>
        <taxon>Acariformes</taxon>
        <taxon>Sarcoptiformes</taxon>
        <taxon>Astigmata</taxon>
        <taxon>Psoroptidia</taxon>
        <taxon>Sarcoptoidea</taxon>
        <taxon>Sarcoptidae</taxon>
        <taxon>Sarcoptinae</taxon>
        <taxon>Sarcoptes</taxon>
    </lineage>
</organism>
<evidence type="ECO:0000256" key="9">
    <source>
        <dbReference type="ARBA" id="ARBA00047455"/>
    </source>
</evidence>
<reference evidence="11 12" key="1">
    <citation type="journal article" date="2015" name="Parasit. Vectors">
        <title>Draft genome of the scabies mite.</title>
        <authorList>
            <person name="Rider S.D.Jr."/>
            <person name="Morgan M.S."/>
            <person name="Arlian L.G."/>
        </authorList>
    </citation>
    <scope>NUCLEOTIDE SEQUENCE [LARGE SCALE GENOMIC DNA]</scope>
    <source>
        <strain evidence="11">Arlian Lab</strain>
    </source>
</reference>
<dbReference type="GO" id="GO:0016174">
    <property type="term" value="F:NAD(P)H oxidase H2O2-forming activity"/>
    <property type="evidence" value="ECO:0007669"/>
    <property type="project" value="UniProtKB-EC"/>
</dbReference>
<dbReference type="GO" id="GO:0042744">
    <property type="term" value="P:hydrogen peroxide catabolic process"/>
    <property type="evidence" value="ECO:0007669"/>
    <property type="project" value="UniProtKB-KW"/>
</dbReference>
<comment type="similarity">
    <text evidence="2">Belongs to the recoverin family.</text>
</comment>
<dbReference type="SUPFAM" id="SSF47473">
    <property type="entry name" value="EF-hand"/>
    <property type="match status" value="1"/>
</dbReference>
<proteinExistence type="inferred from homology"/>
<dbReference type="Pfam" id="PF13499">
    <property type="entry name" value="EF-hand_7"/>
    <property type="match status" value="1"/>
</dbReference>
<dbReference type="GO" id="GO:0020037">
    <property type="term" value="F:heme binding"/>
    <property type="evidence" value="ECO:0007669"/>
    <property type="project" value="InterPro"/>
</dbReference>
<keyword evidence="8" id="KW-0575">Peroxidase</keyword>
<evidence type="ECO:0000256" key="6">
    <source>
        <dbReference type="ARBA" id="ARBA00022737"/>
    </source>
</evidence>
<dbReference type="SUPFAM" id="SSF48113">
    <property type="entry name" value="Heme-dependent peroxidases"/>
    <property type="match status" value="1"/>
</dbReference>